<dbReference type="Pfam" id="PF12441">
    <property type="entry name" value="CopG_antitoxin"/>
    <property type="match status" value="1"/>
</dbReference>
<dbReference type="AlphaFoldDB" id="A0A940IBP3"/>
<accession>A0A940IBP3</accession>
<comment type="caution">
    <text evidence="1">The sequence shown here is derived from an EMBL/GenBank/DDBJ whole genome shotgun (WGS) entry which is preliminary data.</text>
</comment>
<sequence>MPNVMQQLFIMNIEALLKEYAAYRAFNKSDSVINMRIPHPILERIKKLAEQQHVPYQLLISSVLYSLVSADTQSPQQPTLG</sequence>
<dbReference type="EMBL" id="JADINE010000019">
    <property type="protein sequence ID" value="MBO8407072.1"/>
    <property type="molecule type" value="Genomic_DNA"/>
</dbReference>
<organism evidence="1 2">
    <name type="scientific">Candidatus Enterousia excrementavium</name>
    <dbReference type="NCBI Taxonomy" id="2840789"/>
    <lineage>
        <taxon>Bacteria</taxon>
        <taxon>Pseudomonadati</taxon>
        <taxon>Pseudomonadota</taxon>
        <taxon>Alphaproteobacteria</taxon>
        <taxon>Candidatus Enterousia</taxon>
    </lineage>
</organism>
<proteinExistence type="predicted"/>
<protein>
    <submittedName>
        <fullName evidence="1">Uncharacterized protein</fullName>
    </submittedName>
</protein>
<evidence type="ECO:0000313" key="1">
    <source>
        <dbReference type="EMBL" id="MBO8407072.1"/>
    </source>
</evidence>
<reference evidence="1" key="1">
    <citation type="submission" date="2020-10" db="EMBL/GenBank/DDBJ databases">
        <authorList>
            <person name="Gilroy R."/>
        </authorList>
    </citation>
    <scope>NUCLEOTIDE SEQUENCE</scope>
    <source>
        <strain evidence="1">B1-16210</strain>
    </source>
</reference>
<evidence type="ECO:0000313" key="2">
    <source>
        <dbReference type="Proteomes" id="UP000721442"/>
    </source>
</evidence>
<name>A0A940IBP3_9PROT</name>
<gene>
    <name evidence="1" type="ORF">IAC77_01265</name>
</gene>
<dbReference type="InterPro" id="IPR022148">
    <property type="entry name" value="CopG_antitoxin"/>
</dbReference>
<reference evidence="1" key="2">
    <citation type="journal article" date="2021" name="PeerJ">
        <title>Extensive microbial diversity within the chicken gut microbiome revealed by metagenomics and culture.</title>
        <authorList>
            <person name="Gilroy R."/>
            <person name="Ravi A."/>
            <person name="Getino M."/>
            <person name="Pursley I."/>
            <person name="Horton D.L."/>
            <person name="Alikhan N.F."/>
            <person name="Baker D."/>
            <person name="Gharbi K."/>
            <person name="Hall N."/>
            <person name="Watson M."/>
            <person name="Adriaenssens E.M."/>
            <person name="Foster-Nyarko E."/>
            <person name="Jarju S."/>
            <person name="Secka A."/>
            <person name="Antonio M."/>
            <person name="Oren A."/>
            <person name="Chaudhuri R.R."/>
            <person name="La Ragione R."/>
            <person name="Hildebrand F."/>
            <person name="Pallen M.J."/>
        </authorList>
    </citation>
    <scope>NUCLEOTIDE SEQUENCE</scope>
    <source>
        <strain evidence="1">B1-16210</strain>
    </source>
</reference>
<dbReference type="Proteomes" id="UP000721442">
    <property type="component" value="Unassembled WGS sequence"/>
</dbReference>